<keyword evidence="19" id="KW-0732">Signal</keyword>
<dbReference type="InterPro" id="IPR003763">
    <property type="entry name" value="CDP-diacylglyc_Pase"/>
</dbReference>
<evidence type="ECO:0000256" key="6">
    <source>
        <dbReference type="ARBA" id="ARBA00012375"/>
    </source>
</evidence>
<comment type="catalytic activity">
    <reaction evidence="1">
        <text>a CDP-1,2-diacyl-sn-glycerol + H2O = a 1,2-diacyl-sn-glycero-3-phosphate + CMP + 2 H(+)</text>
        <dbReference type="Rhea" id="RHEA:15221"/>
        <dbReference type="ChEBI" id="CHEBI:15377"/>
        <dbReference type="ChEBI" id="CHEBI:15378"/>
        <dbReference type="ChEBI" id="CHEBI:58332"/>
        <dbReference type="ChEBI" id="CHEBI:58608"/>
        <dbReference type="ChEBI" id="CHEBI:60377"/>
        <dbReference type="EC" id="3.6.1.26"/>
    </reaction>
</comment>
<evidence type="ECO:0000256" key="15">
    <source>
        <dbReference type="ARBA" id="ARBA00023209"/>
    </source>
</evidence>
<gene>
    <name evidence="20" type="ORF">GCM10010970_25180</name>
</gene>
<evidence type="ECO:0000256" key="5">
    <source>
        <dbReference type="ARBA" id="ARBA00006435"/>
    </source>
</evidence>
<evidence type="ECO:0000256" key="8">
    <source>
        <dbReference type="ARBA" id="ARBA00022475"/>
    </source>
</evidence>
<evidence type="ECO:0000256" key="16">
    <source>
        <dbReference type="ARBA" id="ARBA00023264"/>
    </source>
</evidence>
<dbReference type="SUPFAM" id="SSF54197">
    <property type="entry name" value="HIT-like"/>
    <property type="match status" value="1"/>
</dbReference>
<reference evidence="21" key="1">
    <citation type="journal article" date="2019" name="Int. J. Syst. Evol. Microbiol.">
        <title>The Global Catalogue of Microorganisms (GCM) 10K type strain sequencing project: providing services to taxonomists for standard genome sequencing and annotation.</title>
        <authorList>
            <consortium name="The Broad Institute Genomics Platform"/>
            <consortium name="The Broad Institute Genome Sequencing Center for Infectious Disease"/>
            <person name="Wu L."/>
            <person name="Ma J."/>
        </authorList>
    </citation>
    <scope>NUCLEOTIDE SEQUENCE [LARGE SCALE GENOMIC DNA]</scope>
    <source>
        <strain evidence="21">CGMCC 1.8859</strain>
    </source>
</reference>
<keyword evidence="13" id="KW-0443">Lipid metabolism</keyword>
<evidence type="ECO:0000256" key="2">
    <source>
        <dbReference type="ARBA" id="ARBA00004162"/>
    </source>
</evidence>
<dbReference type="EMBL" id="BMLX01000003">
    <property type="protein sequence ID" value="GGP22427.1"/>
    <property type="molecule type" value="Genomic_DNA"/>
</dbReference>
<keyword evidence="12" id="KW-1133">Transmembrane helix</keyword>
<evidence type="ECO:0000256" key="13">
    <source>
        <dbReference type="ARBA" id="ARBA00023098"/>
    </source>
</evidence>
<comment type="pathway">
    <text evidence="3">Phospholipid metabolism; CDP-diacylglycerol degradation; phosphatidate from CDP-diacylglycerol: step 1/1.</text>
</comment>
<evidence type="ECO:0000313" key="21">
    <source>
        <dbReference type="Proteomes" id="UP000637267"/>
    </source>
</evidence>
<feature type="chain" id="PRO_5047007631" description="CDP-diacylglycerol pyrophosphatase" evidence="19">
    <location>
        <begin position="21"/>
        <end position="252"/>
    </location>
</feature>
<evidence type="ECO:0000256" key="14">
    <source>
        <dbReference type="ARBA" id="ARBA00023136"/>
    </source>
</evidence>
<dbReference type="Proteomes" id="UP000637267">
    <property type="component" value="Unassembled WGS sequence"/>
</dbReference>
<sequence>MKVRRFLVVALTLASALAAADEQACQGRNDLPRVLEHVCYNGQPDPVSCPYHDDAFGIFENNRAPYHYLLVPKQKVCGIENEALWQSGTHDWFAEAWRLRHMFADAKPVSGGVPLARVGIAINSIPGRSQGQLHVHISCVETGVARQLAAHASQFNDRWQPLDLTTTDGVQHYLARRLAGPQIDADLFASLAKAHPELAADKGNITAFAASVADGDATRPLVLIGHYSDHNQGHAEDLLDGCGNVQAEPRPQ</sequence>
<evidence type="ECO:0000256" key="7">
    <source>
        <dbReference type="ARBA" id="ARBA00019608"/>
    </source>
</evidence>
<evidence type="ECO:0000313" key="20">
    <source>
        <dbReference type="EMBL" id="GGP22427.1"/>
    </source>
</evidence>
<dbReference type="Gene3D" id="3.30.428.30">
    <property type="entry name" value="HIT family - CDH-like"/>
    <property type="match status" value="1"/>
</dbReference>
<protein>
    <recommendedName>
        <fullName evidence="7">CDP-diacylglycerol pyrophosphatase</fullName>
        <ecNumber evidence="6">3.6.1.26</ecNumber>
    </recommendedName>
    <alternativeName>
        <fullName evidence="17">CDP-diacylglycerol phosphatidylhydrolase</fullName>
    </alternativeName>
    <alternativeName>
        <fullName evidence="18">CDP-diglyceride hydrolase</fullName>
    </alternativeName>
</protein>
<feature type="signal peptide" evidence="19">
    <location>
        <begin position="1"/>
        <end position="20"/>
    </location>
</feature>
<accession>A0ABQ2PAX6</accession>
<evidence type="ECO:0000256" key="17">
    <source>
        <dbReference type="ARBA" id="ARBA00032888"/>
    </source>
</evidence>
<evidence type="ECO:0000256" key="18">
    <source>
        <dbReference type="ARBA" id="ARBA00032892"/>
    </source>
</evidence>
<evidence type="ECO:0000256" key="3">
    <source>
        <dbReference type="ARBA" id="ARBA00004927"/>
    </source>
</evidence>
<keyword evidence="8" id="KW-1003">Cell membrane</keyword>
<evidence type="ECO:0000256" key="19">
    <source>
        <dbReference type="SAM" id="SignalP"/>
    </source>
</evidence>
<dbReference type="EC" id="3.6.1.26" evidence="6"/>
<comment type="similarity">
    <text evidence="5">Belongs to the Cdh family.</text>
</comment>
<keyword evidence="14" id="KW-0472">Membrane</keyword>
<comment type="pathway">
    <text evidence="4">Lipid metabolism.</text>
</comment>
<comment type="subcellular location">
    <subcellularLocation>
        <location evidence="2">Cell membrane</location>
        <topology evidence="2">Single-pass membrane protein</topology>
    </subcellularLocation>
</comment>
<evidence type="ECO:0000256" key="12">
    <source>
        <dbReference type="ARBA" id="ARBA00022989"/>
    </source>
</evidence>
<keyword evidence="9" id="KW-0444">Lipid biosynthesis</keyword>
<keyword evidence="15" id="KW-0594">Phospholipid biosynthesis</keyword>
<organism evidence="20 21">
    <name type="scientific">Silvimonas iriomotensis</name>
    <dbReference type="NCBI Taxonomy" id="449662"/>
    <lineage>
        <taxon>Bacteria</taxon>
        <taxon>Pseudomonadati</taxon>
        <taxon>Pseudomonadota</taxon>
        <taxon>Betaproteobacteria</taxon>
        <taxon>Neisseriales</taxon>
        <taxon>Chitinibacteraceae</taxon>
        <taxon>Silvimonas</taxon>
    </lineage>
</organism>
<proteinExistence type="inferred from homology"/>
<dbReference type="InterPro" id="IPR036265">
    <property type="entry name" value="HIT-like_sf"/>
</dbReference>
<dbReference type="Pfam" id="PF02611">
    <property type="entry name" value="CDH"/>
    <property type="match status" value="1"/>
</dbReference>
<name>A0ABQ2PAX6_9NEIS</name>
<evidence type="ECO:0000256" key="11">
    <source>
        <dbReference type="ARBA" id="ARBA00022801"/>
    </source>
</evidence>
<evidence type="ECO:0000256" key="4">
    <source>
        <dbReference type="ARBA" id="ARBA00005189"/>
    </source>
</evidence>
<keyword evidence="21" id="KW-1185">Reference proteome</keyword>
<evidence type="ECO:0000256" key="9">
    <source>
        <dbReference type="ARBA" id="ARBA00022516"/>
    </source>
</evidence>
<evidence type="ECO:0000256" key="10">
    <source>
        <dbReference type="ARBA" id="ARBA00022692"/>
    </source>
</evidence>
<keyword evidence="11" id="KW-0378">Hydrolase</keyword>
<comment type="caution">
    <text evidence="20">The sequence shown here is derived from an EMBL/GenBank/DDBJ whole genome shotgun (WGS) entry which is preliminary data.</text>
</comment>
<dbReference type="RefSeq" id="WP_188704714.1">
    <property type="nucleotide sequence ID" value="NZ_BMLX01000003.1"/>
</dbReference>
<keyword evidence="10" id="KW-0812">Transmembrane</keyword>
<keyword evidence="16" id="KW-1208">Phospholipid metabolism</keyword>
<evidence type="ECO:0000256" key="1">
    <source>
        <dbReference type="ARBA" id="ARBA00001007"/>
    </source>
</evidence>